<dbReference type="SMART" id="SM00100">
    <property type="entry name" value="cNMP"/>
    <property type="match status" value="1"/>
</dbReference>
<reference evidence="2" key="2">
    <citation type="submission" date="2021-08" db="EMBL/GenBank/DDBJ databases">
        <authorList>
            <person name="Tani A."/>
            <person name="Ola A."/>
            <person name="Ogura Y."/>
            <person name="Katsura K."/>
            <person name="Hayashi T."/>
        </authorList>
    </citation>
    <scope>NUCLEOTIDE SEQUENCE</scope>
    <source>
        <strain evidence="2">KCTC 52305</strain>
    </source>
</reference>
<dbReference type="InterPro" id="IPR045641">
    <property type="entry name" value="SrpI-like"/>
</dbReference>
<dbReference type="SUPFAM" id="SSF51206">
    <property type="entry name" value="cAMP-binding domain-like"/>
    <property type="match status" value="1"/>
</dbReference>
<feature type="domain" description="Cyclic nucleotide-binding" evidence="1">
    <location>
        <begin position="84"/>
        <end position="184"/>
    </location>
</feature>
<gene>
    <name evidence="2" type="ORF">OPKNFCMD_5490</name>
</gene>
<dbReference type="EMBL" id="BPQH01000021">
    <property type="protein sequence ID" value="GJD52723.1"/>
    <property type="molecule type" value="Genomic_DNA"/>
</dbReference>
<comment type="caution">
    <text evidence="2">The sequence shown here is derived from an EMBL/GenBank/DDBJ whole genome shotgun (WGS) entry which is preliminary data.</text>
</comment>
<accession>A0ABQ4R4Z5</accession>
<keyword evidence="3" id="KW-1185">Reference proteome</keyword>
<evidence type="ECO:0000313" key="2">
    <source>
        <dbReference type="EMBL" id="GJD52723.1"/>
    </source>
</evidence>
<dbReference type="NCBIfam" id="NF041163">
    <property type="entry name" value="encap_f2b"/>
    <property type="match status" value="1"/>
</dbReference>
<dbReference type="InterPro" id="IPR000595">
    <property type="entry name" value="cNMP-bd_dom"/>
</dbReference>
<protein>
    <recommendedName>
        <fullName evidence="1">Cyclic nucleotide-binding domain-containing protein</fullName>
    </recommendedName>
</protein>
<sequence>MSGPGLSVSASAARNLATATVTSVQNAANTPRFLLRLLPFVDVPGGVYRVNRRAVVLAKPGRIDLAAEGEGRTVRPGSLRAVPLFSRLGDAELAALAGRFTESRHRAGDIIAEEGSTGRSLVVVADGTVELILSGPYKGHLRQGLATRGDYFGDGDLLGEAAPAPAVRALSAVTLLTLERAAVEDEAIASRIAQYREERDRLRGHTNSHGEQGIELLAVHAGEPRLPTTFVDYEIDPREYHLSTIQTILNTHTRVTDLYSNEIDQLREQIRLTVDAVKEREEWELLNNSQFGLLNEVSPRQRIPTRGGPPTPDDLDELLTLVWKKPAFFVAHPRAIAAFGREATRRGVPPVVVHLFGAPFITWRGVPLVPSDKLPIDIDPVTGAQTTSILLLRVGEGEQGVVGLHKSGVTGEIEPGLSVRYMGTNDHSIASHLVTRYFSAAVLVEDATARLDSVLLGNYHDYA</sequence>
<dbReference type="Gene3D" id="2.60.120.10">
    <property type="entry name" value="Jelly Rolls"/>
    <property type="match status" value="1"/>
</dbReference>
<evidence type="ECO:0000313" key="3">
    <source>
        <dbReference type="Proteomes" id="UP001055167"/>
    </source>
</evidence>
<dbReference type="InterPro" id="IPR050397">
    <property type="entry name" value="Env_Response_Regulators"/>
</dbReference>
<dbReference type="InterPro" id="IPR049822">
    <property type="entry name" value="Encap_f2a"/>
</dbReference>
<dbReference type="InterPro" id="IPR018490">
    <property type="entry name" value="cNMP-bd_dom_sf"/>
</dbReference>
<organism evidence="2 3">
    <name type="scientific">Methylobacterium crusticola</name>
    <dbReference type="NCBI Taxonomy" id="1697972"/>
    <lineage>
        <taxon>Bacteria</taxon>
        <taxon>Pseudomonadati</taxon>
        <taxon>Pseudomonadota</taxon>
        <taxon>Alphaproteobacteria</taxon>
        <taxon>Hyphomicrobiales</taxon>
        <taxon>Methylobacteriaceae</taxon>
        <taxon>Methylobacterium</taxon>
    </lineage>
</organism>
<dbReference type="PANTHER" id="PTHR24567">
    <property type="entry name" value="CRP FAMILY TRANSCRIPTIONAL REGULATORY PROTEIN"/>
    <property type="match status" value="1"/>
</dbReference>
<dbReference type="NCBIfam" id="NF041162">
    <property type="entry name" value="encap_f2a"/>
    <property type="match status" value="1"/>
</dbReference>
<dbReference type="PROSITE" id="PS50042">
    <property type="entry name" value="CNMP_BINDING_3"/>
    <property type="match status" value="1"/>
</dbReference>
<dbReference type="RefSeq" id="WP_128561240.1">
    <property type="nucleotide sequence ID" value="NZ_BPQH01000021.1"/>
</dbReference>
<name>A0ABQ4R4Z5_9HYPH</name>
<dbReference type="PANTHER" id="PTHR24567:SF74">
    <property type="entry name" value="HTH-TYPE TRANSCRIPTIONAL REGULATOR ARCR"/>
    <property type="match status" value="1"/>
</dbReference>
<evidence type="ECO:0000259" key="1">
    <source>
        <dbReference type="PROSITE" id="PS50042"/>
    </source>
</evidence>
<reference evidence="2" key="1">
    <citation type="journal article" date="2021" name="Front. Microbiol.">
        <title>Comprehensive Comparative Genomics and Phenotyping of Methylobacterium Species.</title>
        <authorList>
            <person name="Alessa O."/>
            <person name="Ogura Y."/>
            <person name="Fujitani Y."/>
            <person name="Takami H."/>
            <person name="Hayashi T."/>
            <person name="Sahin N."/>
            <person name="Tani A."/>
        </authorList>
    </citation>
    <scope>NUCLEOTIDE SEQUENCE</scope>
    <source>
        <strain evidence="2">KCTC 52305</strain>
    </source>
</reference>
<dbReference type="Pfam" id="PF19307">
    <property type="entry name" value="SrpI-like"/>
    <property type="match status" value="1"/>
</dbReference>
<dbReference type="InterPro" id="IPR049817">
    <property type="entry name" value="Encap_f2b"/>
</dbReference>
<dbReference type="CDD" id="cd00038">
    <property type="entry name" value="CAP_ED"/>
    <property type="match status" value="1"/>
</dbReference>
<proteinExistence type="predicted"/>
<dbReference type="Pfam" id="PF00027">
    <property type="entry name" value="cNMP_binding"/>
    <property type="match status" value="1"/>
</dbReference>
<dbReference type="Proteomes" id="UP001055167">
    <property type="component" value="Unassembled WGS sequence"/>
</dbReference>
<dbReference type="InterPro" id="IPR014710">
    <property type="entry name" value="RmlC-like_jellyroll"/>
</dbReference>